<dbReference type="EMBL" id="LDJL01000004">
    <property type="protein sequence ID" value="KRG71221.1"/>
    <property type="molecule type" value="Genomic_DNA"/>
</dbReference>
<name>A0A0R0CNJ9_9GAMM</name>
<feature type="region of interest" description="Disordered" evidence="1">
    <location>
        <begin position="1"/>
        <end position="66"/>
    </location>
</feature>
<dbReference type="InterPro" id="IPR036709">
    <property type="entry name" value="Autotransporte_beta_dom_sf"/>
</dbReference>
<dbReference type="Proteomes" id="UP000052052">
    <property type="component" value="Unassembled WGS sequence"/>
</dbReference>
<dbReference type="SUPFAM" id="SSF103515">
    <property type="entry name" value="Autotransporter"/>
    <property type="match status" value="1"/>
</dbReference>
<dbReference type="InterPro" id="IPR007939">
    <property type="entry name" value="Cu-R_B_prcur"/>
</dbReference>
<evidence type="ECO:0000313" key="2">
    <source>
        <dbReference type="EMBL" id="KRG71221.1"/>
    </source>
</evidence>
<dbReference type="Pfam" id="PF05275">
    <property type="entry name" value="CopB"/>
    <property type="match status" value="1"/>
</dbReference>
<protein>
    <recommendedName>
        <fullName evidence="4">Copper resistance protein CopB</fullName>
    </recommendedName>
</protein>
<dbReference type="AlphaFoldDB" id="A0A0R0CNJ9"/>
<dbReference type="PATRIC" id="fig|344882.3.peg.2334"/>
<proteinExistence type="predicted"/>
<evidence type="ECO:0000313" key="3">
    <source>
        <dbReference type="Proteomes" id="UP000052052"/>
    </source>
</evidence>
<sequence length="292" mass="32103">MPAWAQQHTEHQAHQSSSTPAEAAAHDHAAHAQPTLSLSTDPGESHAGHGGQEAAKPLTPIPLPSDADRAAAFAPLAPMHMHGDGLHSYWLTDRLEVWDADEGRGWGWETSAWAGSDLNRVWLRSEGESVDGKLESGNLELLYGRSVSAWWDVVAGIRHDFGEAASQDFLAIGVQGLAPYKFEVQATAYIGEDGQGAFNFEIEYDTLLSNRWILQWQAEVELYAKDDAARGIGQGLASSEAGVRLRYEISRQFAPYIGVSWERQYGNTADFSRSEGADRDAVHWVAGVRFWF</sequence>
<evidence type="ECO:0000256" key="1">
    <source>
        <dbReference type="SAM" id="MobiDB-lite"/>
    </source>
</evidence>
<evidence type="ECO:0008006" key="4">
    <source>
        <dbReference type="Google" id="ProtNLM"/>
    </source>
</evidence>
<dbReference type="GO" id="GO:0009279">
    <property type="term" value="C:cell outer membrane"/>
    <property type="evidence" value="ECO:0007669"/>
    <property type="project" value="InterPro"/>
</dbReference>
<keyword evidence="3" id="KW-1185">Reference proteome</keyword>
<dbReference type="GO" id="GO:0005507">
    <property type="term" value="F:copper ion binding"/>
    <property type="evidence" value="ECO:0007669"/>
    <property type="project" value="InterPro"/>
</dbReference>
<dbReference type="STRING" id="344882.ABB29_05005"/>
<organism evidence="2 3">
    <name type="scientific">Pseudoxanthomonas dokdonensis</name>
    <dbReference type="NCBI Taxonomy" id="344882"/>
    <lineage>
        <taxon>Bacteria</taxon>
        <taxon>Pseudomonadati</taxon>
        <taxon>Pseudomonadota</taxon>
        <taxon>Gammaproteobacteria</taxon>
        <taxon>Lysobacterales</taxon>
        <taxon>Lysobacteraceae</taxon>
        <taxon>Pseudoxanthomonas</taxon>
    </lineage>
</organism>
<reference evidence="2 3" key="1">
    <citation type="submission" date="2015-05" db="EMBL/GenBank/DDBJ databases">
        <title>Genome sequencing and analysis of members of genus Stenotrophomonas.</title>
        <authorList>
            <person name="Patil P.P."/>
            <person name="Midha S."/>
            <person name="Patil P.B."/>
        </authorList>
    </citation>
    <scope>NUCLEOTIDE SEQUENCE [LARGE SCALE GENOMIC DNA]</scope>
    <source>
        <strain evidence="2 3">DSM 21858</strain>
    </source>
</reference>
<gene>
    <name evidence="2" type="ORF">ABB29_05005</name>
</gene>
<dbReference type="GO" id="GO:0006878">
    <property type="term" value="P:intracellular copper ion homeostasis"/>
    <property type="evidence" value="ECO:0007669"/>
    <property type="project" value="InterPro"/>
</dbReference>
<comment type="caution">
    <text evidence="2">The sequence shown here is derived from an EMBL/GenBank/DDBJ whole genome shotgun (WGS) entry which is preliminary data.</text>
</comment>
<accession>A0A0R0CNJ9</accession>